<comment type="caution">
    <text evidence="1">The sequence shown here is derived from an EMBL/GenBank/DDBJ whole genome shotgun (WGS) entry which is preliminary data.</text>
</comment>
<evidence type="ECO:0000313" key="2">
    <source>
        <dbReference type="Proteomes" id="UP000255355"/>
    </source>
</evidence>
<dbReference type="STRING" id="1210089.GCA_001613165_02548"/>
<reference evidence="1 2" key="1">
    <citation type="submission" date="2018-07" db="EMBL/GenBank/DDBJ databases">
        <title>Genomic Encyclopedia of Type Strains, Phase IV (KMG-IV): sequencing the most valuable type-strain genomes for metagenomic binning, comparative biology and taxonomic classification.</title>
        <authorList>
            <person name="Goeker M."/>
        </authorList>
    </citation>
    <scope>NUCLEOTIDE SEQUENCE [LARGE SCALE GENOMIC DNA]</scope>
    <source>
        <strain evidence="1 2">DSM 44952</strain>
    </source>
</reference>
<accession>A0A370H3G1</accession>
<dbReference type="RefSeq" id="WP_068018533.1">
    <property type="nucleotide sequence ID" value="NZ_QQAZ01000005.1"/>
</dbReference>
<evidence type="ECO:0000313" key="1">
    <source>
        <dbReference type="EMBL" id="RDI50760.1"/>
    </source>
</evidence>
<gene>
    <name evidence="1" type="ORF">DFR68_105237</name>
</gene>
<dbReference type="Proteomes" id="UP000255355">
    <property type="component" value="Unassembled WGS sequence"/>
</dbReference>
<name>A0A370H3G1_9NOCA</name>
<dbReference type="EMBL" id="QQAZ01000005">
    <property type="protein sequence ID" value="RDI50760.1"/>
    <property type="molecule type" value="Genomic_DNA"/>
</dbReference>
<sequence>MNQATQLDPEQFDCESMRILVRLRELETAERASGEAAARDAEGRLHELREFRLSTEAHFADMKAMLLEYLESRGMP</sequence>
<keyword evidence="2" id="KW-1185">Reference proteome</keyword>
<protein>
    <submittedName>
        <fullName evidence="1">Uncharacterized protein</fullName>
    </submittedName>
</protein>
<organism evidence="1 2">
    <name type="scientific">Nocardia mexicana</name>
    <dbReference type="NCBI Taxonomy" id="279262"/>
    <lineage>
        <taxon>Bacteria</taxon>
        <taxon>Bacillati</taxon>
        <taxon>Actinomycetota</taxon>
        <taxon>Actinomycetes</taxon>
        <taxon>Mycobacteriales</taxon>
        <taxon>Nocardiaceae</taxon>
        <taxon>Nocardia</taxon>
    </lineage>
</organism>
<dbReference type="AlphaFoldDB" id="A0A370H3G1"/>
<proteinExistence type="predicted"/>